<evidence type="ECO:0000256" key="2">
    <source>
        <dbReference type="RuleBase" id="RU003452"/>
    </source>
</evidence>
<dbReference type="GO" id="GO:0016407">
    <property type="term" value="F:acetyltransferase activity"/>
    <property type="evidence" value="ECO:0007669"/>
    <property type="project" value="InterPro"/>
</dbReference>
<keyword evidence="3" id="KW-0808">Transferase</keyword>
<dbReference type="PANTHER" id="PTHR11786">
    <property type="entry name" value="N-HYDROXYARYLAMINE O-ACETYLTRANSFERASE"/>
    <property type="match status" value="1"/>
</dbReference>
<dbReference type="Proteomes" id="UP000023541">
    <property type="component" value="Unassembled WGS sequence"/>
</dbReference>
<organism evidence="3 4">
    <name type="scientific">Aquimarina atlantica</name>
    <dbReference type="NCBI Taxonomy" id="1317122"/>
    <lineage>
        <taxon>Bacteria</taxon>
        <taxon>Pseudomonadati</taxon>
        <taxon>Bacteroidota</taxon>
        <taxon>Flavobacteriia</taxon>
        <taxon>Flavobacteriales</taxon>
        <taxon>Flavobacteriaceae</taxon>
        <taxon>Aquimarina</taxon>
    </lineage>
</organism>
<sequence>MNIDLYLERIKYKKDVSINEKVLFELQRSHLKNVPFENLDIHYNREITLNVDAIYNKIVVQKRGGFCYELNGLFYHLLKEIGFNVKMISGRVYSTSKGYGKEYDHLAIIASIHNNDYLVDVGFGKFSYTPLLIKTGNRLSDDFGYFEFDKFDDDYLRVSEVVDEVSTPQYIFKTIGRNFNEFQEMCIFHQTSKDSHFTQKKVISMITDTGRITLNDNQCKITKGADAEIIQFTEETKFNELLKEHFDIEIQKYS</sequence>
<proteinExistence type="inferred from homology"/>
<dbReference type="STRING" id="1317122.ATO12_17695"/>
<dbReference type="AlphaFoldDB" id="A0A023BVE5"/>
<name>A0A023BVE5_9FLAO</name>
<reference evidence="3 4" key="1">
    <citation type="submission" date="2014-04" db="EMBL/GenBank/DDBJ databases">
        <title>Aquimarina sp. 22II-S11-z7 Genome Sequencing.</title>
        <authorList>
            <person name="Lai Q."/>
        </authorList>
    </citation>
    <scope>NUCLEOTIDE SEQUENCE [LARGE SCALE GENOMIC DNA]</scope>
    <source>
        <strain evidence="3 4">22II-S11-z7</strain>
    </source>
</reference>
<evidence type="ECO:0000256" key="1">
    <source>
        <dbReference type="ARBA" id="ARBA00006547"/>
    </source>
</evidence>
<gene>
    <name evidence="3" type="ORF">ATO12_17695</name>
</gene>
<dbReference type="EMBL" id="AQRA01000005">
    <property type="protein sequence ID" value="EZH73768.1"/>
    <property type="molecule type" value="Genomic_DNA"/>
</dbReference>
<dbReference type="InterPro" id="IPR053710">
    <property type="entry name" value="Arylamine_NAT_domain_sf"/>
</dbReference>
<dbReference type="OrthoDB" id="7181050at2"/>
<dbReference type="RefSeq" id="WP_034242551.1">
    <property type="nucleotide sequence ID" value="NZ_AQRA01000005.1"/>
</dbReference>
<dbReference type="eggNOG" id="COG2162">
    <property type="taxonomic scope" value="Bacteria"/>
</dbReference>
<evidence type="ECO:0000313" key="3">
    <source>
        <dbReference type="EMBL" id="EZH73768.1"/>
    </source>
</evidence>
<dbReference type="Gene3D" id="3.30.2140.20">
    <property type="match status" value="1"/>
</dbReference>
<dbReference type="Pfam" id="PF00797">
    <property type="entry name" value="Acetyltransf_2"/>
    <property type="match status" value="1"/>
</dbReference>
<keyword evidence="4" id="KW-1185">Reference proteome</keyword>
<dbReference type="SUPFAM" id="SSF54001">
    <property type="entry name" value="Cysteine proteinases"/>
    <property type="match status" value="1"/>
</dbReference>
<dbReference type="InterPro" id="IPR038765">
    <property type="entry name" value="Papain-like_cys_pep_sf"/>
</dbReference>
<comment type="caution">
    <text evidence="3">The sequence shown here is derived from an EMBL/GenBank/DDBJ whole genome shotgun (WGS) entry which is preliminary data.</text>
</comment>
<dbReference type="PANTHER" id="PTHR11786:SF0">
    <property type="entry name" value="ARYLAMINE N-ACETYLTRANSFERASE 4-RELATED"/>
    <property type="match status" value="1"/>
</dbReference>
<protein>
    <submittedName>
        <fullName evidence="3">Acetyltransferase</fullName>
    </submittedName>
</protein>
<evidence type="ECO:0000313" key="4">
    <source>
        <dbReference type="Proteomes" id="UP000023541"/>
    </source>
</evidence>
<comment type="similarity">
    <text evidence="1 2">Belongs to the arylamine N-acetyltransferase family.</text>
</comment>
<dbReference type="InterPro" id="IPR001447">
    <property type="entry name" value="Arylamine_N-AcTrfase"/>
</dbReference>
<dbReference type="PRINTS" id="PR01543">
    <property type="entry name" value="ANATRNSFRASE"/>
</dbReference>
<accession>A0A023BVE5</accession>